<dbReference type="EMBL" id="VWXL01000052">
    <property type="protein sequence ID" value="MVB10966.1"/>
    <property type="molecule type" value="Genomic_DNA"/>
</dbReference>
<keyword evidence="1" id="KW-0812">Transmembrane</keyword>
<feature type="transmembrane region" description="Helical" evidence="1">
    <location>
        <begin position="30"/>
        <end position="48"/>
    </location>
</feature>
<dbReference type="Pfam" id="PF02447">
    <property type="entry name" value="GntP_permease"/>
    <property type="match status" value="1"/>
</dbReference>
<evidence type="ECO:0000313" key="4">
    <source>
        <dbReference type="Proteomes" id="UP000469440"/>
    </source>
</evidence>
<dbReference type="RefSeq" id="WP_066645600.1">
    <property type="nucleotide sequence ID" value="NZ_CP060286.1"/>
</dbReference>
<dbReference type="PANTHER" id="PTHR30354">
    <property type="entry name" value="GNT FAMILY GLUCONATE TRANSPORTER"/>
    <property type="match status" value="1"/>
</dbReference>
<feature type="transmembrane region" description="Helical" evidence="1">
    <location>
        <begin position="55"/>
        <end position="76"/>
    </location>
</feature>
<dbReference type="GO" id="GO:0005886">
    <property type="term" value="C:plasma membrane"/>
    <property type="evidence" value="ECO:0007669"/>
    <property type="project" value="TreeGrafter"/>
</dbReference>
<feature type="transmembrane region" description="Helical" evidence="1">
    <location>
        <begin position="330"/>
        <end position="351"/>
    </location>
</feature>
<dbReference type="KEGG" id="cfem:HCR03_11715"/>
<reference evidence="3 5" key="2">
    <citation type="submission" date="2020-08" db="EMBL/GenBank/DDBJ databases">
        <title>The isolate Caproiciproducens sp. 7D4C2 produces n-caproate at mildly acidic conditions from hexoses: genome and rBOX comparison with related strains and chain-elongating bacteria.</title>
        <authorList>
            <person name="Esquivel-Elizondo S."/>
            <person name="Bagci C."/>
            <person name="Temovska M."/>
            <person name="Jeon B.S."/>
            <person name="Bessarab I."/>
            <person name="Williams R.B.H."/>
            <person name="Huson D.H."/>
            <person name="Angenent L.T."/>
        </authorList>
    </citation>
    <scope>NUCLEOTIDE SEQUENCE [LARGE SCALE GENOMIC DNA]</scope>
    <source>
        <strain evidence="3 5">7D4C2</strain>
    </source>
</reference>
<dbReference type="Proteomes" id="UP000515909">
    <property type="component" value="Chromosome"/>
</dbReference>
<gene>
    <name evidence="2" type="primary">ygbN</name>
    <name evidence="2" type="ORF">CAFE_16680</name>
    <name evidence="3" type="ORF">HCR03_11715</name>
</gene>
<sequence length="467" mass="49144">MISIIALLIGIALLIFLVVRTKIQAFPALILSAIVIGLLSGLPTDKTISAVTTGFGNTLGSIGIVIGLGCIMGKFMEKSGAVKRMALTILKRIGIKRADVVLGITGLLVSIPVFCDSGFVILSSLAKEFSRLTRKSMILMGGLLGMGLYITHFLVPPTPGPLAVCGAFGIDIGEFILYGILLAIPLFLVAVFYFRWVAKRNPDIVPELGEEDFSQLSADQRAALQKIEAKQKEGRDLTNDDFNELLKDEAMPGTFISFATLLVPILLILTNTVLGFMKVTGPVKSFFTLFGSPVCALFISVLMGVYLLCGKMPKGEALKTMESALADGGLIVFVTGAGGALGGVISATGVGTLMAKSIVAAGLPAILVPLLVGTLLRFPQGSGTAAMVTGASILAPMLPTLGINPVLAGLALCSTAMCPSYMNDSYFWVVTRFSGFDEKTSLKTWTPATVLIPLVSSVILILVSVIF</sequence>
<name>A0A6N8HYS4_9FIRM</name>
<dbReference type="EMBL" id="CP060286">
    <property type="protein sequence ID" value="QNK39418.1"/>
    <property type="molecule type" value="Genomic_DNA"/>
</dbReference>
<reference evidence="2 4" key="1">
    <citation type="submission" date="2019-09" db="EMBL/GenBank/DDBJ databases">
        <title>Genome sequence of Clostridium sp. EA1.</title>
        <authorList>
            <person name="Poehlein A."/>
            <person name="Bengelsdorf F.R."/>
            <person name="Daniel R."/>
        </authorList>
    </citation>
    <scope>NUCLEOTIDE SEQUENCE [LARGE SCALE GENOMIC DNA]</scope>
    <source>
        <strain evidence="2 4">EA1</strain>
    </source>
</reference>
<feature type="transmembrane region" description="Helical" evidence="1">
    <location>
        <begin position="357"/>
        <end position="376"/>
    </location>
</feature>
<feature type="transmembrane region" description="Helical" evidence="1">
    <location>
        <begin position="100"/>
        <end position="125"/>
    </location>
</feature>
<feature type="transmembrane region" description="Helical" evidence="1">
    <location>
        <begin position="397"/>
        <end position="422"/>
    </location>
</feature>
<keyword evidence="1" id="KW-1133">Transmembrane helix</keyword>
<evidence type="ECO:0000313" key="3">
    <source>
        <dbReference type="EMBL" id="QNK39418.1"/>
    </source>
</evidence>
<accession>A0A6N8HYS4</accession>
<evidence type="ECO:0000256" key="1">
    <source>
        <dbReference type="SAM" id="Phobius"/>
    </source>
</evidence>
<dbReference type="PIRSF" id="PIRSF002746">
    <property type="entry name" value="Gluconate_transporter"/>
    <property type="match status" value="1"/>
</dbReference>
<feature type="transmembrane region" description="Helical" evidence="1">
    <location>
        <begin position="137"/>
        <end position="155"/>
    </location>
</feature>
<evidence type="ECO:0000313" key="2">
    <source>
        <dbReference type="EMBL" id="MVB10966.1"/>
    </source>
</evidence>
<feature type="transmembrane region" description="Helical" evidence="1">
    <location>
        <begin position="255"/>
        <end position="274"/>
    </location>
</feature>
<feature type="transmembrane region" description="Helical" evidence="1">
    <location>
        <begin position="286"/>
        <end position="309"/>
    </location>
</feature>
<dbReference type="InterPro" id="IPR003474">
    <property type="entry name" value="Glcn_transporter"/>
</dbReference>
<organism evidence="2 4">
    <name type="scientific">Caproicibacter fermentans</name>
    <dbReference type="NCBI Taxonomy" id="2576756"/>
    <lineage>
        <taxon>Bacteria</taxon>
        <taxon>Bacillati</taxon>
        <taxon>Bacillota</taxon>
        <taxon>Clostridia</taxon>
        <taxon>Eubacteriales</taxon>
        <taxon>Acutalibacteraceae</taxon>
        <taxon>Caproicibacter</taxon>
    </lineage>
</organism>
<evidence type="ECO:0000313" key="5">
    <source>
        <dbReference type="Proteomes" id="UP000515909"/>
    </source>
</evidence>
<dbReference type="Proteomes" id="UP000469440">
    <property type="component" value="Unassembled WGS sequence"/>
</dbReference>
<keyword evidence="4" id="KW-1185">Reference proteome</keyword>
<feature type="transmembrane region" description="Helical" evidence="1">
    <location>
        <begin position="442"/>
        <end position="466"/>
    </location>
</feature>
<dbReference type="PANTHER" id="PTHR30354:SF11">
    <property type="entry name" value="PERMEASE"/>
    <property type="match status" value="1"/>
</dbReference>
<dbReference type="AlphaFoldDB" id="A0A6N8HYS4"/>
<proteinExistence type="predicted"/>
<protein>
    <submittedName>
        <fullName evidence="3">GntP family permease</fullName>
    </submittedName>
    <submittedName>
        <fullName evidence="2">Inner membrane permease YgbN</fullName>
    </submittedName>
</protein>
<feature type="transmembrane region" description="Helical" evidence="1">
    <location>
        <begin position="175"/>
        <end position="194"/>
    </location>
</feature>
<dbReference type="GO" id="GO:0015128">
    <property type="term" value="F:gluconate transmembrane transporter activity"/>
    <property type="evidence" value="ECO:0007669"/>
    <property type="project" value="InterPro"/>
</dbReference>
<keyword evidence="1" id="KW-0472">Membrane</keyword>
<accession>A0A7G8T727</accession>